<proteinExistence type="predicted"/>
<protein>
    <submittedName>
        <fullName evidence="1">Uncharacterized protein</fullName>
    </submittedName>
</protein>
<keyword evidence="2" id="KW-1185">Reference proteome</keyword>
<name>A0A8X6TK32_NEPPI</name>
<organism evidence="1 2">
    <name type="scientific">Nephila pilipes</name>
    <name type="common">Giant wood spider</name>
    <name type="synonym">Nephila maculata</name>
    <dbReference type="NCBI Taxonomy" id="299642"/>
    <lineage>
        <taxon>Eukaryota</taxon>
        <taxon>Metazoa</taxon>
        <taxon>Ecdysozoa</taxon>
        <taxon>Arthropoda</taxon>
        <taxon>Chelicerata</taxon>
        <taxon>Arachnida</taxon>
        <taxon>Araneae</taxon>
        <taxon>Araneomorphae</taxon>
        <taxon>Entelegynae</taxon>
        <taxon>Araneoidea</taxon>
        <taxon>Nephilidae</taxon>
        <taxon>Nephila</taxon>
    </lineage>
</organism>
<sequence length="100" mass="11881">MKSLATTDISEMVLKTLWMEKLQHHIKHIFVVSDEGIDKLAIMADKINDMHSQTELYETHSPIRACHQITFHYYWKRYLCWNRGLKNCISIANQMREVAM</sequence>
<dbReference type="OrthoDB" id="8066980at2759"/>
<dbReference type="AlphaFoldDB" id="A0A8X6TK32"/>
<dbReference type="EMBL" id="BMAW01010495">
    <property type="protein sequence ID" value="GFT19063.1"/>
    <property type="molecule type" value="Genomic_DNA"/>
</dbReference>
<reference evidence="1" key="1">
    <citation type="submission" date="2020-08" db="EMBL/GenBank/DDBJ databases">
        <title>Multicomponent nature underlies the extraordinary mechanical properties of spider dragline silk.</title>
        <authorList>
            <person name="Kono N."/>
            <person name="Nakamura H."/>
            <person name="Mori M."/>
            <person name="Yoshida Y."/>
            <person name="Ohtoshi R."/>
            <person name="Malay A.D."/>
            <person name="Moran D.A.P."/>
            <person name="Tomita M."/>
            <person name="Numata K."/>
            <person name="Arakawa K."/>
        </authorList>
    </citation>
    <scope>NUCLEOTIDE SEQUENCE</scope>
</reference>
<accession>A0A8X6TK32</accession>
<evidence type="ECO:0000313" key="1">
    <source>
        <dbReference type="EMBL" id="GFT19063.1"/>
    </source>
</evidence>
<gene>
    <name evidence="1" type="ORF">NPIL_150151</name>
</gene>
<comment type="caution">
    <text evidence="1">The sequence shown here is derived from an EMBL/GenBank/DDBJ whole genome shotgun (WGS) entry which is preliminary data.</text>
</comment>
<evidence type="ECO:0000313" key="2">
    <source>
        <dbReference type="Proteomes" id="UP000887013"/>
    </source>
</evidence>
<dbReference type="Proteomes" id="UP000887013">
    <property type="component" value="Unassembled WGS sequence"/>
</dbReference>